<reference evidence="2" key="1">
    <citation type="journal article" date="2012" name="Nat. Biotechnol.">
        <title>Draft genome sequence of pigeonpea (Cajanus cajan), an orphan legume crop of resource-poor farmers.</title>
        <authorList>
            <person name="Varshney R.K."/>
            <person name="Chen W."/>
            <person name="Li Y."/>
            <person name="Bharti A.K."/>
            <person name="Saxena R.K."/>
            <person name="Schlueter J.A."/>
            <person name="Donoghue M.T."/>
            <person name="Azam S."/>
            <person name="Fan G."/>
            <person name="Whaley A.M."/>
            <person name="Farmer A.D."/>
            <person name="Sheridan J."/>
            <person name="Iwata A."/>
            <person name="Tuteja R."/>
            <person name="Penmetsa R.V."/>
            <person name="Wu W."/>
            <person name="Upadhyaya H.D."/>
            <person name="Yang S.P."/>
            <person name="Shah T."/>
            <person name="Saxena K.B."/>
            <person name="Michael T."/>
            <person name="McCombie W.R."/>
            <person name="Yang B."/>
            <person name="Zhang G."/>
            <person name="Yang H."/>
            <person name="Wang J."/>
            <person name="Spillane C."/>
            <person name="Cook D.R."/>
            <person name="May G.D."/>
            <person name="Xu X."/>
            <person name="Jackson S.A."/>
        </authorList>
    </citation>
    <scope>NUCLEOTIDE SEQUENCE [LARGE SCALE GENOMIC DNA]</scope>
</reference>
<dbReference type="Gramene" id="C.cajan_32939.t">
    <property type="protein sequence ID" value="C.cajan_32939.t.cds1"/>
    <property type="gene ID" value="C.cajan_32939"/>
</dbReference>
<evidence type="ECO:0000259" key="1">
    <source>
        <dbReference type="Pfam" id="PF13966"/>
    </source>
</evidence>
<gene>
    <name evidence="2" type="ORF">KK1_034450</name>
</gene>
<feature type="domain" description="Reverse transcriptase zinc-binding" evidence="1">
    <location>
        <begin position="4"/>
        <end position="56"/>
    </location>
</feature>
<organism evidence="2 3">
    <name type="scientific">Cajanus cajan</name>
    <name type="common">Pigeon pea</name>
    <name type="synonym">Cajanus indicus</name>
    <dbReference type="NCBI Taxonomy" id="3821"/>
    <lineage>
        <taxon>Eukaryota</taxon>
        <taxon>Viridiplantae</taxon>
        <taxon>Streptophyta</taxon>
        <taxon>Embryophyta</taxon>
        <taxon>Tracheophyta</taxon>
        <taxon>Spermatophyta</taxon>
        <taxon>Magnoliopsida</taxon>
        <taxon>eudicotyledons</taxon>
        <taxon>Gunneridae</taxon>
        <taxon>Pentapetalae</taxon>
        <taxon>rosids</taxon>
        <taxon>fabids</taxon>
        <taxon>Fabales</taxon>
        <taxon>Fabaceae</taxon>
        <taxon>Papilionoideae</taxon>
        <taxon>50 kb inversion clade</taxon>
        <taxon>NPAAA clade</taxon>
        <taxon>indigoferoid/millettioid clade</taxon>
        <taxon>Phaseoleae</taxon>
        <taxon>Cajanus</taxon>
    </lineage>
</organism>
<dbReference type="Pfam" id="PF13966">
    <property type="entry name" value="zf-RVT"/>
    <property type="match status" value="1"/>
</dbReference>
<dbReference type="EMBL" id="KQ483641">
    <property type="protein sequence ID" value="KYP44078.1"/>
    <property type="molecule type" value="Genomic_DNA"/>
</dbReference>
<name>A0A151RNH8_CAJCA</name>
<dbReference type="InterPro" id="IPR026960">
    <property type="entry name" value="RVT-Znf"/>
</dbReference>
<dbReference type="AlphaFoldDB" id="A0A151RNH8"/>
<dbReference type="Proteomes" id="UP000075243">
    <property type="component" value="Unassembled WGS sequence"/>
</dbReference>
<proteinExistence type="predicted"/>
<sequence length="133" mass="15427">FGVTWRWAGPERVHLLLWKIATNALLTNDASCLRCGEHLETIDHVFHSCPISRTVWYLLLSTSKHHNFLVMDTNSWLLSNLTDGSVNEDKERCVVFALTVEVIWQYRNGVIFKNYSFQPHELVARILAQVELM</sequence>
<protein>
    <submittedName>
        <fullName evidence="2">Ribonuclease H protein At1g65750 family</fullName>
    </submittedName>
</protein>
<evidence type="ECO:0000313" key="3">
    <source>
        <dbReference type="Proteomes" id="UP000075243"/>
    </source>
</evidence>
<evidence type="ECO:0000313" key="2">
    <source>
        <dbReference type="EMBL" id="KYP44078.1"/>
    </source>
</evidence>
<accession>A0A151RNH8</accession>
<keyword evidence="3" id="KW-1185">Reference proteome</keyword>
<feature type="non-terminal residue" evidence="2">
    <location>
        <position position="1"/>
    </location>
</feature>